<evidence type="ECO:0000313" key="3">
    <source>
        <dbReference type="Proteomes" id="UP000295351"/>
    </source>
</evidence>
<organism evidence="2 3">
    <name type="scientific">Shinella granuli</name>
    <dbReference type="NCBI Taxonomy" id="323621"/>
    <lineage>
        <taxon>Bacteria</taxon>
        <taxon>Pseudomonadati</taxon>
        <taxon>Pseudomonadota</taxon>
        <taxon>Alphaproteobacteria</taxon>
        <taxon>Hyphomicrobiales</taxon>
        <taxon>Rhizobiaceae</taxon>
        <taxon>Shinella</taxon>
    </lineage>
</organism>
<dbReference type="PANTHER" id="PTHR48094:SF19">
    <property type="entry name" value="DJ-1_PFPI DOMAIN-CONTAINING PROTEIN"/>
    <property type="match status" value="1"/>
</dbReference>
<dbReference type="Proteomes" id="UP000295351">
    <property type="component" value="Unassembled WGS sequence"/>
</dbReference>
<dbReference type="GO" id="GO:0005737">
    <property type="term" value="C:cytoplasm"/>
    <property type="evidence" value="ECO:0007669"/>
    <property type="project" value="TreeGrafter"/>
</dbReference>
<gene>
    <name evidence="2" type="ORF">EV665_10291</name>
</gene>
<reference evidence="2 3" key="1">
    <citation type="submission" date="2019-03" db="EMBL/GenBank/DDBJ databases">
        <title>Genomic Encyclopedia of Type Strains, Phase IV (KMG-IV): sequencing the most valuable type-strain genomes for metagenomic binning, comparative biology and taxonomic classification.</title>
        <authorList>
            <person name="Goeker M."/>
        </authorList>
    </citation>
    <scope>NUCLEOTIDE SEQUENCE [LARGE SCALE GENOMIC DNA]</scope>
    <source>
        <strain evidence="2 3">DSM 18401</strain>
    </source>
</reference>
<dbReference type="SUPFAM" id="SSF52317">
    <property type="entry name" value="Class I glutamine amidotransferase-like"/>
    <property type="match status" value="1"/>
</dbReference>
<feature type="domain" description="DJ-1/PfpI" evidence="1">
    <location>
        <begin position="3"/>
        <end position="169"/>
    </location>
</feature>
<evidence type="ECO:0000259" key="1">
    <source>
        <dbReference type="Pfam" id="PF01965"/>
    </source>
</evidence>
<dbReference type="Gene3D" id="3.40.50.880">
    <property type="match status" value="1"/>
</dbReference>
<dbReference type="Pfam" id="PF01965">
    <property type="entry name" value="DJ-1_PfpI"/>
    <property type="match status" value="1"/>
</dbReference>
<keyword evidence="2" id="KW-0378">Hydrolase</keyword>
<dbReference type="GO" id="GO:0008233">
    <property type="term" value="F:peptidase activity"/>
    <property type="evidence" value="ECO:0007669"/>
    <property type="project" value="UniProtKB-KW"/>
</dbReference>
<comment type="caution">
    <text evidence="2">The sequence shown here is derived from an EMBL/GenBank/DDBJ whole genome shotgun (WGS) entry which is preliminary data.</text>
</comment>
<protein>
    <submittedName>
        <fullName evidence="2">Putative intracellular protease/amidase</fullName>
    </submittedName>
</protein>
<accession>A0A4R2D3Z9</accession>
<dbReference type="AlphaFoldDB" id="A0A4R2D3Z9"/>
<sequence length="197" mass="20276">MAKRLAIVLTEGYADWECGLLMATARGDCGAETVVLTPGGAEVTSLGGVSIRSAGRAEDAAPGDFDVLVLCGGTIWQSGEAPDLSAPVARFVSAGKPVAAICDATLALGRLGLLDDRAHTGNYRGQLPQVVPGYRGAALYRDQPQAVSDRAVITASGTAPVSFTREILDAIGLGSADLFDYLALYGDEHRKAPGVTA</sequence>
<proteinExistence type="predicted"/>
<dbReference type="RefSeq" id="WP_133033128.1">
    <property type="nucleotide sequence ID" value="NZ_BAABEI010000012.1"/>
</dbReference>
<dbReference type="InterPro" id="IPR029062">
    <property type="entry name" value="Class_I_gatase-like"/>
</dbReference>
<dbReference type="EMBL" id="SLVX01000002">
    <property type="protein sequence ID" value="TCN47572.1"/>
    <property type="molecule type" value="Genomic_DNA"/>
</dbReference>
<dbReference type="InterPro" id="IPR050325">
    <property type="entry name" value="Prot/Nucl_acid_deglycase"/>
</dbReference>
<keyword evidence="3" id="KW-1185">Reference proteome</keyword>
<name>A0A4R2D3Z9_SHIGR</name>
<keyword evidence="2" id="KW-0645">Protease</keyword>
<dbReference type="GO" id="GO:0006508">
    <property type="term" value="P:proteolysis"/>
    <property type="evidence" value="ECO:0007669"/>
    <property type="project" value="UniProtKB-KW"/>
</dbReference>
<dbReference type="PANTHER" id="PTHR48094">
    <property type="entry name" value="PROTEIN/NUCLEIC ACID DEGLYCASE DJ-1-RELATED"/>
    <property type="match status" value="1"/>
</dbReference>
<evidence type="ECO:0000313" key="2">
    <source>
        <dbReference type="EMBL" id="TCN47572.1"/>
    </source>
</evidence>
<dbReference type="InterPro" id="IPR002818">
    <property type="entry name" value="DJ-1/PfpI"/>
</dbReference>